<dbReference type="PANTHER" id="PTHR10663:SF342">
    <property type="entry name" value="FI21420P1"/>
    <property type="match status" value="1"/>
</dbReference>
<feature type="compositionally biased region" description="Low complexity" evidence="6">
    <location>
        <begin position="309"/>
        <end position="321"/>
    </location>
</feature>
<keyword evidence="5" id="KW-0175">Coiled coil</keyword>
<evidence type="ECO:0000256" key="6">
    <source>
        <dbReference type="SAM" id="MobiDB-lite"/>
    </source>
</evidence>
<feature type="compositionally biased region" description="Basic and acidic residues" evidence="6">
    <location>
        <begin position="322"/>
        <end position="332"/>
    </location>
</feature>
<dbReference type="GO" id="GO:0005737">
    <property type="term" value="C:cytoplasm"/>
    <property type="evidence" value="ECO:0007669"/>
    <property type="project" value="UniProtKB-SubCell"/>
</dbReference>
<feature type="region of interest" description="Disordered" evidence="6">
    <location>
        <begin position="400"/>
        <end position="439"/>
    </location>
</feature>
<feature type="domain" description="SEC7" evidence="7">
    <location>
        <begin position="481"/>
        <end position="667"/>
    </location>
</feature>
<feature type="compositionally biased region" description="Polar residues" evidence="6">
    <location>
        <begin position="408"/>
        <end position="419"/>
    </location>
</feature>
<dbReference type="Pfam" id="PF16453">
    <property type="entry name" value="IQ_SEC7_PH"/>
    <property type="match status" value="1"/>
</dbReference>
<comment type="subcellular location">
    <subcellularLocation>
        <location evidence="1">Cytoplasm</location>
    </subcellularLocation>
</comment>
<feature type="region of interest" description="Disordered" evidence="6">
    <location>
        <begin position="1"/>
        <end position="39"/>
    </location>
</feature>
<keyword evidence="4" id="KW-0597">Phosphoprotein</keyword>
<evidence type="ECO:0000313" key="9">
    <source>
        <dbReference type="Proteomes" id="UP000326759"/>
    </source>
</evidence>
<dbReference type="Gene3D" id="2.30.29.30">
    <property type="entry name" value="Pleckstrin-homology domain (PH domain)/Phosphotyrosine-binding domain (PTB)"/>
    <property type="match status" value="1"/>
</dbReference>
<dbReference type="Gene3D" id="1.10.1000.11">
    <property type="entry name" value="Arf Nucleotide-binding Site Opener,domain 2"/>
    <property type="match status" value="1"/>
</dbReference>
<dbReference type="SUPFAM" id="SSF50729">
    <property type="entry name" value="PH domain-like"/>
    <property type="match status" value="1"/>
</dbReference>
<evidence type="ECO:0000256" key="1">
    <source>
        <dbReference type="ARBA" id="ARBA00004496"/>
    </source>
</evidence>
<protein>
    <submittedName>
        <fullName evidence="8">IQ motif and SEC7 domain-containing protein 1</fullName>
    </submittedName>
</protein>
<dbReference type="InterPro" id="IPR001849">
    <property type="entry name" value="PH_domain"/>
</dbReference>
<dbReference type="InterPro" id="IPR000904">
    <property type="entry name" value="Sec7_dom"/>
</dbReference>
<feature type="compositionally biased region" description="Polar residues" evidence="6">
    <location>
        <begin position="279"/>
        <end position="290"/>
    </location>
</feature>
<evidence type="ECO:0000256" key="4">
    <source>
        <dbReference type="ARBA" id="ARBA00022553"/>
    </source>
</evidence>
<dbReference type="PROSITE" id="PS50096">
    <property type="entry name" value="IQ"/>
    <property type="match status" value="1"/>
</dbReference>
<gene>
    <name evidence="8" type="primary">IQSEC1</name>
    <name evidence="8" type="ORF">Anas_02840</name>
</gene>
<organism evidence="8 9">
    <name type="scientific">Armadillidium nasatum</name>
    <dbReference type="NCBI Taxonomy" id="96803"/>
    <lineage>
        <taxon>Eukaryota</taxon>
        <taxon>Metazoa</taxon>
        <taxon>Ecdysozoa</taxon>
        <taxon>Arthropoda</taxon>
        <taxon>Crustacea</taxon>
        <taxon>Multicrustacea</taxon>
        <taxon>Malacostraca</taxon>
        <taxon>Eumalacostraca</taxon>
        <taxon>Peracarida</taxon>
        <taxon>Isopoda</taxon>
        <taxon>Oniscidea</taxon>
        <taxon>Crinocheta</taxon>
        <taxon>Armadillidiidae</taxon>
        <taxon>Armadillidium</taxon>
    </lineage>
</organism>
<keyword evidence="9" id="KW-1185">Reference proteome</keyword>
<comment type="similarity">
    <text evidence="2">Belongs to the BRAG family.</text>
</comment>
<dbReference type="Pfam" id="PF01369">
    <property type="entry name" value="Sec7"/>
    <property type="match status" value="1"/>
</dbReference>
<feature type="region of interest" description="Disordered" evidence="6">
    <location>
        <begin position="307"/>
        <end position="386"/>
    </location>
</feature>
<dbReference type="InterPro" id="IPR023394">
    <property type="entry name" value="Sec7_C_sf"/>
</dbReference>
<dbReference type="EMBL" id="SEYY01019262">
    <property type="protein sequence ID" value="KAB7498465.1"/>
    <property type="molecule type" value="Genomic_DNA"/>
</dbReference>
<dbReference type="CDD" id="cd13318">
    <property type="entry name" value="PH_IQSEC"/>
    <property type="match status" value="1"/>
</dbReference>
<evidence type="ECO:0000313" key="8">
    <source>
        <dbReference type="EMBL" id="KAB7498465.1"/>
    </source>
</evidence>
<feature type="compositionally biased region" description="Low complexity" evidence="6">
    <location>
        <begin position="335"/>
        <end position="355"/>
    </location>
</feature>
<feature type="region of interest" description="Disordered" evidence="6">
    <location>
        <begin position="138"/>
        <end position="204"/>
    </location>
</feature>
<feature type="compositionally biased region" description="Polar residues" evidence="6">
    <location>
        <begin position="28"/>
        <end position="39"/>
    </location>
</feature>
<reference evidence="8 9" key="1">
    <citation type="journal article" date="2019" name="PLoS Biol.">
        <title>Sex chromosomes control vertical transmission of feminizing Wolbachia symbionts in an isopod.</title>
        <authorList>
            <person name="Becking T."/>
            <person name="Chebbi M.A."/>
            <person name="Giraud I."/>
            <person name="Moumen B."/>
            <person name="Laverre T."/>
            <person name="Caubet Y."/>
            <person name="Peccoud J."/>
            <person name="Gilbert C."/>
            <person name="Cordaux R."/>
        </authorList>
    </citation>
    <scope>NUCLEOTIDE SEQUENCE [LARGE SCALE GENOMIC DNA]</scope>
    <source>
        <strain evidence="8">ANa2</strain>
        <tissue evidence="8">Whole body excluding digestive tract and cuticle</tissue>
    </source>
</reference>
<feature type="compositionally biased region" description="Low complexity" evidence="6">
    <location>
        <begin position="176"/>
        <end position="186"/>
    </location>
</feature>
<dbReference type="AlphaFoldDB" id="A0A5N5SX20"/>
<keyword evidence="3" id="KW-0963">Cytoplasm</keyword>
<feature type="compositionally biased region" description="Basic residues" evidence="6">
    <location>
        <begin position="425"/>
        <end position="437"/>
    </location>
</feature>
<sequence length="1008" mass="113839">MGGSRHGLSPRGVAVDDCGSRSDRWRRNGSQSAGQSYELSQDLADKRLEMLERRYGGERARRAATTIQRAYRHYAMHKKFRAITATAKAQEKRLSRRFTLESSEWIEGSGNGHTCDAEQRIRSEFDKLNRNLNASVYGVDSNRRPSRSLSMRDSRTCPNARGEMDQLNDSSLYCHSPSASSSPSAPLINGEHQQHISHQQNSELNSYTSSRELKYFPSEDSGFHSCTPIINGYFILKLFYTPLQGSQDIVSKQPSASHRSKSVGRGNASKKVPPEVPRRSSSIKNESGGNVDSFVAYTSANHRVQCTASSLNPPSSHSSDGGSDRGALRRSADNGSLSSVQSSGSDSSLSQSTSDRTTPLSQEHHENQEFVTPTSPIWKRKTQMSHTELQYDDKRLSNISENSEDSCHSISSEGLSYSQYPHGHSNSRHAHIPHHHQSSFSSSHEYKNFISHIFIIHISGGSCAHNIYFYKHILQISEVLRKRQYRVGLNLFNKKPERGINYLIGRSFLENSPQAVAKFLLTRKGLSKQMIGEYLGNLQNPFNMSVLECFATEIDLSGMQVDVALRKFQTHFRMPGEAQKIERLMQVFAQRYCQCNRDIVAKLRDPETIFVLAFAIIMLNTDLHTASLKAEKRMKLEDFIKNLRGVDDGCDIEREMLEGMYHRIKAQEFRPGHDHVTQVMKVQQTIVGKKPVLALPHRRLVCYCRLYEVPDPNKKERVGLHQREVFLFNDLLVVTKIFSKKKNSVTYTFRQSFQLAGLSVNTKEATHYSFLLEIKQRVDNKVLATFNARNEHDRTKFCEDLRESILEMDEMENLRIEGELERQKANLRASRPNSTAENRDSGVADMELITPGEKSCTLKPEGTLKRTTLSNSLLDIHEADMLNLESLGINFNVYKCYKRIFFKMKKVNLRTLGLSERKIGRSASSLESGFRLLPSDSQTGNGLTQSLIDEDGSVPSPSFSTSLIDIRQCQRKALFGGSPNTFFVQFLRGNKGSLRSTLHGINIVKTSA</sequence>
<dbReference type="InterPro" id="IPR035999">
    <property type="entry name" value="Sec7_dom_sf"/>
</dbReference>
<evidence type="ECO:0000259" key="7">
    <source>
        <dbReference type="PROSITE" id="PS50190"/>
    </source>
</evidence>
<dbReference type="FunFam" id="1.10.1000.11:FF:000009">
    <property type="entry name" value="IQ motif and SEC7 domain-containing protein"/>
    <property type="match status" value="1"/>
</dbReference>
<dbReference type="Proteomes" id="UP000326759">
    <property type="component" value="Unassembled WGS sequence"/>
</dbReference>
<evidence type="ECO:0000256" key="2">
    <source>
        <dbReference type="ARBA" id="ARBA00006248"/>
    </source>
</evidence>
<dbReference type="Gene3D" id="1.10.220.20">
    <property type="match status" value="1"/>
</dbReference>
<dbReference type="SUPFAM" id="SSF48425">
    <property type="entry name" value="Sec7 domain"/>
    <property type="match status" value="1"/>
</dbReference>
<dbReference type="CDD" id="cd00171">
    <property type="entry name" value="Sec7"/>
    <property type="match status" value="1"/>
</dbReference>
<dbReference type="OrthoDB" id="430364at2759"/>
<dbReference type="InterPro" id="IPR011993">
    <property type="entry name" value="PH-like_dom_sf"/>
</dbReference>
<feature type="region of interest" description="Disordered" evidence="6">
    <location>
        <begin position="250"/>
        <end position="290"/>
    </location>
</feature>
<proteinExistence type="inferred from homology"/>
<comment type="caution">
    <text evidence="8">The sequence shown here is derived from an EMBL/GenBank/DDBJ whole genome shotgun (WGS) entry which is preliminary data.</text>
</comment>
<evidence type="ECO:0000256" key="3">
    <source>
        <dbReference type="ARBA" id="ARBA00022490"/>
    </source>
</evidence>
<dbReference type="PANTHER" id="PTHR10663">
    <property type="entry name" value="GUANYL-NUCLEOTIDE EXCHANGE FACTOR"/>
    <property type="match status" value="1"/>
</dbReference>
<evidence type="ECO:0000256" key="5">
    <source>
        <dbReference type="ARBA" id="ARBA00023054"/>
    </source>
</evidence>
<dbReference type="SMART" id="SM00222">
    <property type="entry name" value="Sec7"/>
    <property type="match status" value="1"/>
</dbReference>
<dbReference type="SMART" id="SM00233">
    <property type="entry name" value="PH"/>
    <property type="match status" value="1"/>
</dbReference>
<dbReference type="GO" id="GO:0032012">
    <property type="term" value="P:regulation of ARF protein signal transduction"/>
    <property type="evidence" value="ECO:0007669"/>
    <property type="project" value="InterPro"/>
</dbReference>
<dbReference type="GO" id="GO:0005085">
    <property type="term" value="F:guanyl-nucleotide exchange factor activity"/>
    <property type="evidence" value="ECO:0007669"/>
    <property type="project" value="InterPro"/>
</dbReference>
<dbReference type="FunFam" id="1.10.220.20:FF:000001">
    <property type="entry name" value="IQ motif and SEC7 domain-containing protein 1"/>
    <property type="match status" value="1"/>
</dbReference>
<dbReference type="GO" id="GO:0030036">
    <property type="term" value="P:actin cytoskeleton organization"/>
    <property type="evidence" value="ECO:0007669"/>
    <property type="project" value="TreeGrafter"/>
</dbReference>
<dbReference type="InterPro" id="IPR033742">
    <property type="entry name" value="IQSEC_PH"/>
</dbReference>
<name>A0A5N5SX20_9CRUS</name>
<accession>A0A5N5SX20</accession>
<dbReference type="PROSITE" id="PS50190">
    <property type="entry name" value="SEC7"/>
    <property type="match status" value="1"/>
</dbReference>